<dbReference type="EMBL" id="JACOFV010000001">
    <property type="protein sequence ID" value="MBC3860707.1"/>
    <property type="molecule type" value="Genomic_DNA"/>
</dbReference>
<dbReference type="Proteomes" id="UP000634011">
    <property type="component" value="Unassembled WGS sequence"/>
</dbReference>
<reference evidence="2" key="1">
    <citation type="submission" date="2020-08" db="EMBL/GenBank/DDBJ databases">
        <title>Novel species isolated from subtropical streams in China.</title>
        <authorList>
            <person name="Lu H."/>
        </authorList>
    </citation>
    <scope>NUCLEOTIDE SEQUENCE</scope>
    <source>
        <strain evidence="2">KACC 12607</strain>
    </source>
</reference>
<name>A0A923HAC6_9BURK</name>
<gene>
    <name evidence="2" type="ORF">H8K32_01245</name>
</gene>
<dbReference type="PANTHER" id="PTHR43625:SF77">
    <property type="entry name" value="ALDO-KETO REDUCTASE"/>
    <property type="match status" value="1"/>
</dbReference>
<evidence type="ECO:0000313" key="2">
    <source>
        <dbReference type="EMBL" id="MBC3860707.1"/>
    </source>
</evidence>
<organism evidence="2 3">
    <name type="scientific">Undibacterium jejuense</name>
    <dbReference type="NCBI Taxonomy" id="1344949"/>
    <lineage>
        <taxon>Bacteria</taxon>
        <taxon>Pseudomonadati</taxon>
        <taxon>Pseudomonadota</taxon>
        <taxon>Betaproteobacteria</taxon>
        <taxon>Burkholderiales</taxon>
        <taxon>Oxalobacteraceae</taxon>
        <taxon>Undibacterium</taxon>
    </lineage>
</organism>
<dbReference type="RefSeq" id="WP_186910638.1">
    <property type="nucleotide sequence ID" value="NZ_JACOFV010000001.1"/>
</dbReference>
<keyword evidence="1" id="KW-0560">Oxidoreductase</keyword>
<accession>A0A923HAC6</accession>
<dbReference type="AlphaFoldDB" id="A0A923HAC6"/>
<dbReference type="InterPro" id="IPR050791">
    <property type="entry name" value="Aldo-Keto_reductase"/>
</dbReference>
<dbReference type="PANTHER" id="PTHR43625">
    <property type="entry name" value="AFLATOXIN B1 ALDEHYDE REDUCTASE"/>
    <property type="match status" value="1"/>
</dbReference>
<evidence type="ECO:0000256" key="1">
    <source>
        <dbReference type="ARBA" id="ARBA00023002"/>
    </source>
</evidence>
<evidence type="ECO:0000313" key="3">
    <source>
        <dbReference type="Proteomes" id="UP000634011"/>
    </source>
</evidence>
<dbReference type="GO" id="GO:0016491">
    <property type="term" value="F:oxidoreductase activity"/>
    <property type="evidence" value="ECO:0007669"/>
    <property type="project" value="UniProtKB-KW"/>
</dbReference>
<sequence length="70" mass="7602">MKTRQLGRNDLIVSELGRGCMGLCFRLGPASDKSEGIAMIRGAFERGVTSFDTAEVYGPFSEDLTSLADR</sequence>
<dbReference type="InterPro" id="IPR036812">
    <property type="entry name" value="NAD(P)_OxRdtase_dom_sf"/>
</dbReference>
<proteinExistence type="predicted"/>
<dbReference type="GO" id="GO:0005737">
    <property type="term" value="C:cytoplasm"/>
    <property type="evidence" value="ECO:0007669"/>
    <property type="project" value="TreeGrafter"/>
</dbReference>
<protein>
    <submittedName>
        <fullName evidence="2">Aldo/keto reductase</fullName>
    </submittedName>
</protein>
<keyword evidence="3" id="KW-1185">Reference proteome</keyword>
<comment type="caution">
    <text evidence="2">The sequence shown here is derived from an EMBL/GenBank/DDBJ whole genome shotgun (WGS) entry which is preliminary data.</text>
</comment>
<dbReference type="Gene3D" id="3.20.20.100">
    <property type="entry name" value="NADP-dependent oxidoreductase domain"/>
    <property type="match status" value="1"/>
</dbReference>
<dbReference type="SUPFAM" id="SSF51430">
    <property type="entry name" value="NAD(P)-linked oxidoreductase"/>
    <property type="match status" value="1"/>
</dbReference>